<dbReference type="EMBL" id="RKQZ01000001">
    <property type="protein sequence ID" value="RPF21376.1"/>
    <property type="molecule type" value="Genomic_DNA"/>
</dbReference>
<dbReference type="AlphaFoldDB" id="A0A3N4YPH6"/>
<keyword evidence="3" id="KW-1185">Reference proteome</keyword>
<comment type="caution">
    <text evidence="2">The sequence shown here is derived from an EMBL/GenBank/DDBJ whole genome shotgun (WGS) entry which is preliminary data.</text>
</comment>
<feature type="region of interest" description="Disordered" evidence="1">
    <location>
        <begin position="145"/>
        <end position="172"/>
    </location>
</feature>
<proteinExistence type="predicted"/>
<dbReference type="Proteomes" id="UP000280501">
    <property type="component" value="Unassembled WGS sequence"/>
</dbReference>
<accession>A0A3N4YPH6</accession>
<organism evidence="2 3">
    <name type="scientific">Myceligenerans xiligouense</name>
    <dbReference type="NCBI Taxonomy" id="253184"/>
    <lineage>
        <taxon>Bacteria</taxon>
        <taxon>Bacillati</taxon>
        <taxon>Actinomycetota</taxon>
        <taxon>Actinomycetes</taxon>
        <taxon>Micrococcales</taxon>
        <taxon>Promicromonosporaceae</taxon>
        <taxon>Myceligenerans</taxon>
    </lineage>
</organism>
<name>A0A3N4YPH6_9MICO</name>
<gene>
    <name evidence="2" type="ORF">EDD34_2003</name>
</gene>
<evidence type="ECO:0000313" key="2">
    <source>
        <dbReference type="EMBL" id="RPF21376.1"/>
    </source>
</evidence>
<evidence type="ECO:0000256" key="1">
    <source>
        <dbReference type="SAM" id="MobiDB-lite"/>
    </source>
</evidence>
<reference evidence="2 3" key="1">
    <citation type="submission" date="2018-11" db="EMBL/GenBank/DDBJ databases">
        <title>Sequencing the genomes of 1000 actinobacteria strains.</title>
        <authorList>
            <person name="Klenk H.-P."/>
        </authorList>
    </citation>
    <scope>NUCLEOTIDE SEQUENCE [LARGE SCALE GENOMIC DNA]</scope>
    <source>
        <strain evidence="2 3">DSM 15700</strain>
    </source>
</reference>
<sequence length="172" mass="18489">MMLRMLFEYFASPDDESAAGTIDGRPLGTTVRSHVVDPASVLGQLERLLGARRDDDGLLSAQMIAESEDGARLVIRLSAHILSLYGRVQPDTVTLLVDQWSMSRRFRRGAAGEDLYGFAAALHALCREGGGGVYCRATADASELAAPPAPAPESMVQAHTEDGVLKPLPRRV</sequence>
<protein>
    <submittedName>
        <fullName evidence="2">Uncharacterized protein</fullName>
    </submittedName>
</protein>
<evidence type="ECO:0000313" key="3">
    <source>
        <dbReference type="Proteomes" id="UP000280501"/>
    </source>
</evidence>